<sequence length="328" mass="34150">MKPAVQIIALGGTIACTPDTGVSGVAPGLTGADLVAAVPQLAGLAEVSARNLSNLPSTEIGVPLVIELASTIRAHEAKGVAGVVVTQGTDTIEETAFLLNLLHRGPVPVVVTGAMRNPSLPGADGAANLFNAVACAVDPQCRDLGVMVAFDDMIHSAAWVQKRDTSSTGAFWSPAPLGWMTEGRPALYARPRRSAAFDLPRDAALPFVPILKPGLSDPPLLVEACLAAGARGIVLDLAGGGHVHSAWLDPLTRAARDIPVVFSSRTRGGRVLSKTYGQIGGEIDLLARGLHGSGDLDALKARLVLMLALMTGAFERFHEFSDLGWRQD</sequence>
<evidence type="ECO:0000256" key="2">
    <source>
        <dbReference type="ARBA" id="ARBA00022801"/>
    </source>
</evidence>
<dbReference type="Pfam" id="PF17763">
    <property type="entry name" value="Asparaginase_C"/>
    <property type="match status" value="1"/>
</dbReference>
<dbReference type="InterPro" id="IPR006034">
    <property type="entry name" value="Asparaginase/glutaminase-like"/>
</dbReference>
<dbReference type="EMBL" id="JAVRQI010000023">
    <property type="protein sequence ID" value="MDT1064444.1"/>
    <property type="molecule type" value="Genomic_DNA"/>
</dbReference>
<dbReference type="PROSITE" id="PS51257">
    <property type="entry name" value="PROKAR_LIPOPROTEIN"/>
    <property type="match status" value="1"/>
</dbReference>
<dbReference type="Pfam" id="PF00710">
    <property type="entry name" value="Asparaginase"/>
    <property type="match status" value="1"/>
</dbReference>
<dbReference type="PIRSF" id="PIRSF001220">
    <property type="entry name" value="L-ASNase_gatD"/>
    <property type="match status" value="1"/>
</dbReference>
<dbReference type="InterPro" id="IPR027473">
    <property type="entry name" value="L-asparaginase_C"/>
</dbReference>
<evidence type="ECO:0000259" key="3">
    <source>
        <dbReference type="Pfam" id="PF00710"/>
    </source>
</evidence>
<dbReference type="Gene3D" id="3.40.50.1170">
    <property type="entry name" value="L-asparaginase, N-terminal domain"/>
    <property type="match status" value="1"/>
</dbReference>
<proteinExistence type="inferred from homology"/>
<dbReference type="PANTHER" id="PTHR11707">
    <property type="entry name" value="L-ASPARAGINASE"/>
    <property type="match status" value="1"/>
</dbReference>
<dbReference type="SMART" id="SM00870">
    <property type="entry name" value="Asparaginase"/>
    <property type="match status" value="1"/>
</dbReference>
<evidence type="ECO:0000259" key="4">
    <source>
        <dbReference type="Pfam" id="PF17763"/>
    </source>
</evidence>
<name>A0ABU3EJL3_9RHOB</name>
<comment type="similarity">
    <text evidence="1">Belongs to the asparaginase 1 family.</text>
</comment>
<dbReference type="PIRSF" id="PIRSF500176">
    <property type="entry name" value="L_ASNase"/>
    <property type="match status" value="1"/>
</dbReference>
<dbReference type="InterPro" id="IPR036152">
    <property type="entry name" value="Asp/glu_Ase-like_sf"/>
</dbReference>
<dbReference type="SUPFAM" id="SSF53774">
    <property type="entry name" value="Glutaminase/Asparaginase"/>
    <property type="match status" value="1"/>
</dbReference>
<gene>
    <name evidence="5" type="ORF">RM190_21465</name>
</gene>
<dbReference type="InterPro" id="IPR037152">
    <property type="entry name" value="L-asparaginase_N_sf"/>
</dbReference>
<evidence type="ECO:0000256" key="1">
    <source>
        <dbReference type="ARBA" id="ARBA00010518"/>
    </source>
</evidence>
<evidence type="ECO:0000313" key="5">
    <source>
        <dbReference type="EMBL" id="MDT1064444.1"/>
    </source>
</evidence>
<dbReference type="PANTHER" id="PTHR11707:SF28">
    <property type="entry name" value="60 KDA LYSOPHOSPHOLIPASE"/>
    <property type="match status" value="1"/>
</dbReference>
<feature type="domain" description="L-asparaginase N-terminal" evidence="3">
    <location>
        <begin position="5"/>
        <end position="190"/>
    </location>
</feature>
<dbReference type="InterPro" id="IPR027474">
    <property type="entry name" value="L-asparaginase_N"/>
</dbReference>
<dbReference type="PROSITE" id="PS51732">
    <property type="entry name" value="ASN_GLN_ASE_3"/>
    <property type="match status" value="1"/>
</dbReference>
<organism evidence="5 6">
    <name type="scientific">Paracoccus broussonetiae</name>
    <dbReference type="NCBI Taxonomy" id="3075834"/>
    <lineage>
        <taxon>Bacteria</taxon>
        <taxon>Pseudomonadati</taxon>
        <taxon>Pseudomonadota</taxon>
        <taxon>Alphaproteobacteria</taxon>
        <taxon>Rhodobacterales</taxon>
        <taxon>Paracoccaceae</taxon>
        <taxon>Paracoccus</taxon>
    </lineage>
</organism>
<dbReference type="Gene3D" id="3.40.50.40">
    <property type="match status" value="1"/>
</dbReference>
<dbReference type="Proteomes" id="UP001251085">
    <property type="component" value="Unassembled WGS sequence"/>
</dbReference>
<feature type="domain" description="Asparaginase/glutaminase C-terminal" evidence="4">
    <location>
        <begin position="211"/>
        <end position="312"/>
    </location>
</feature>
<keyword evidence="2" id="KW-0378">Hydrolase</keyword>
<accession>A0ABU3EJL3</accession>
<dbReference type="CDD" id="cd08964">
    <property type="entry name" value="L-asparaginase_II"/>
    <property type="match status" value="1"/>
</dbReference>
<evidence type="ECO:0000313" key="6">
    <source>
        <dbReference type="Proteomes" id="UP001251085"/>
    </source>
</evidence>
<dbReference type="RefSeq" id="WP_311761531.1">
    <property type="nucleotide sequence ID" value="NZ_JAVRQI010000023.1"/>
</dbReference>
<dbReference type="SFLD" id="SFLDS00057">
    <property type="entry name" value="Glutaminase/Asparaginase"/>
    <property type="match status" value="1"/>
</dbReference>
<dbReference type="InterPro" id="IPR004550">
    <property type="entry name" value="AsnASE_II"/>
</dbReference>
<reference evidence="6" key="1">
    <citation type="submission" date="2023-07" db="EMBL/GenBank/DDBJ databases">
        <title>Characterization of two Paracoccaceae strains isolated from Phycosphere and proposal of Xinfangfangia lacusdiani sp. nov.</title>
        <authorList>
            <person name="Deng Y."/>
            <person name="Zhang Y.Q."/>
        </authorList>
    </citation>
    <scope>NUCLEOTIDE SEQUENCE [LARGE SCALE GENOMIC DNA]</scope>
    <source>
        <strain evidence="6">CPCC 101403</strain>
    </source>
</reference>
<dbReference type="InterPro" id="IPR040919">
    <property type="entry name" value="Asparaginase_C"/>
</dbReference>
<comment type="caution">
    <text evidence="5">The sequence shown here is derived from an EMBL/GenBank/DDBJ whole genome shotgun (WGS) entry which is preliminary data.</text>
</comment>
<protein>
    <submittedName>
        <fullName evidence="5">Asparaginase</fullName>
    </submittedName>
</protein>
<keyword evidence="6" id="KW-1185">Reference proteome</keyword>
<dbReference type="PRINTS" id="PR00139">
    <property type="entry name" value="ASNGLNASE"/>
</dbReference>